<comment type="catalytic activity">
    <reaction evidence="2">
        <text>Hydrolysis of terminal, non-reducing branched (1-&gt;3)-alpha-D-galactosidic residues, producing free D-galactose.</text>
        <dbReference type="EC" id="3.2.1.n1"/>
    </reaction>
</comment>
<dbReference type="InterPro" id="IPR057275">
    <property type="entry name" value="Beta-barrel_GLAA-B_I"/>
</dbReference>
<evidence type="ECO:0000256" key="4">
    <source>
        <dbReference type="ARBA" id="ARBA00022737"/>
    </source>
</evidence>
<reference evidence="9 10" key="1">
    <citation type="submission" date="2023-04" db="EMBL/GenBank/DDBJ databases">
        <title>A novel bacteria isolated from coastal sediment.</title>
        <authorList>
            <person name="Liu X.-J."/>
            <person name="Du Z.-J."/>
        </authorList>
    </citation>
    <scope>NUCLEOTIDE SEQUENCE [LARGE SCALE GENOMIC DNA]</scope>
    <source>
        <strain evidence="9 10">SDUM461003</strain>
    </source>
</reference>
<dbReference type="RefSeq" id="WP_308948430.1">
    <property type="nucleotide sequence ID" value="NZ_JARXHW010000003.1"/>
</dbReference>
<evidence type="ECO:0000256" key="1">
    <source>
        <dbReference type="ARBA" id="ARBA00001255"/>
    </source>
</evidence>
<organism evidence="9 10">
    <name type="scientific">Thalassobacterium maritimum</name>
    <dbReference type="NCBI Taxonomy" id="3041265"/>
    <lineage>
        <taxon>Bacteria</taxon>
        <taxon>Pseudomonadati</taxon>
        <taxon>Verrucomicrobiota</taxon>
        <taxon>Opitutia</taxon>
        <taxon>Puniceicoccales</taxon>
        <taxon>Coraliomargaritaceae</taxon>
        <taxon>Thalassobacterium</taxon>
    </lineage>
</organism>
<evidence type="ECO:0000313" key="9">
    <source>
        <dbReference type="EMBL" id="MDQ8206378.1"/>
    </source>
</evidence>
<dbReference type="Gene3D" id="2.160.20.10">
    <property type="entry name" value="Single-stranded right-handed beta-helix, Pectin lyase-like"/>
    <property type="match status" value="2"/>
</dbReference>
<protein>
    <submittedName>
        <fullName evidence="9">Uncharacterized protein</fullName>
    </submittedName>
</protein>
<keyword evidence="3" id="KW-0732">Signal</keyword>
<evidence type="ECO:0000259" key="7">
    <source>
        <dbReference type="Pfam" id="PF23763"/>
    </source>
</evidence>
<feature type="domain" description="GLAA-B beta-barrel" evidence="8">
    <location>
        <begin position="318"/>
        <end position="378"/>
    </location>
</feature>
<sequence length="546" mass="61177">MIKESIKEVTLSFSEQMAEAVRACRAGETQLIELPAGVHHIVPDYLAEKYCNISNHDSGMKRMLFDLEGLENIIVEGNGAELIFHGRVIPFYLKDCKNITIRNLKIDWDRPFLSQAEIVAVGEGYLDLSFDTNFPVEVEAEHLVFTGDHFYSKKIDNLLEFDAQTRAPAAGARDNFGFRDGSRAESLGTGLVRLFSAYNPDNTFTVGNLVVIKHEQRWSPSIVLIDTDSTTLEAIDIYHSGGMGVIAQTCRDVHLRQVRVLCRPDSGRVFSVFVDAFHFVDCLGHVSIEDCVMEGQMDDAVNIHGAFLRPEPAPLTNTLRLRIMHHQQWGVQNLKTGDTAGFFCARTLNPLFEANIVKAEMLNCEIIEVTFDWLPDELDLEQLLVMRAEYDFNVLIKNCTMRDNRSRGVLFNAYGACRIIDSHFRTPWQAVRVSGAVDGKWHESGPSQYIEVSGCTFERCGYATGRPVIEVTAHSFPDGKSEPYHQKVIVRENQFELVHTNLLAVDNLGVLDFYSNEIQSEVSASLNVGPHVGLGRVEGVEVVSDD</sequence>
<evidence type="ECO:0000259" key="8">
    <source>
        <dbReference type="Pfam" id="PF23764"/>
    </source>
</evidence>
<dbReference type="Proteomes" id="UP001225316">
    <property type="component" value="Unassembled WGS sequence"/>
</dbReference>
<accession>A0ABU1AQD1</accession>
<feature type="domain" description="GLAA-B beta-barrel" evidence="7">
    <location>
        <begin position="114"/>
        <end position="209"/>
    </location>
</feature>
<proteinExistence type="predicted"/>
<name>A0ABU1AQD1_9BACT</name>
<dbReference type="Pfam" id="PF23764">
    <property type="entry name" value="Beta-barrel_GLAA-B_II"/>
    <property type="match status" value="1"/>
</dbReference>
<dbReference type="InterPro" id="IPR012334">
    <property type="entry name" value="Pectin_lyas_fold"/>
</dbReference>
<comment type="caution">
    <text evidence="9">The sequence shown here is derived from an EMBL/GenBank/DDBJ whole genome shotgun (WGS) entry which is preliminary data.</text>
</comment>
<dbReference type="InterPro" id="IPR056441">
    <property type="entry name" value="Beta-barrel_GLAA-B_II"/>
</dbReference>
<evidence type="ECO:0000256" key="3">
    <source>
        <dbReference type="ARBA" id="ARBA00022729"/>
    </source>
</evidence>
<evidence type="ECO:0000256" key="6">
    <source>
        <dbReference type="ARBA" id="ARBA00023295"/>
    </source>
</evidence>
<dbReference type="EMBL" id="JARXHW010000003">
    <property type="protein sequence ID" value="MDQ8206378.1"/>
    <property type="molecule type" value="Genomic_DNA"/>
</dbReference>
<comment type="catalytic activity">
    <reaction evidence="1">
        <text>Hydrolysis of terminal, non-reducing alpha-D-galactose residues in alpha-D-galactosides, including galactose oligosaccharides, galactomannans and galactolipids.</text>
        <dbReference type="EC" id="3.2.1.22"/>
    </reaction>
</comment>
<dbReference type="SUPFAM" id="SSF51126">
    <property type="entry name" value="Pectin lyase-like"/>
    <property type="match status" value="1"/>
</dbReference>
<gene>
    <name evidence="9" type="ORF">QEH52_02580</name>
</gene>
<keyword evidence="6" id="KW-0326">Glycosidase</keyword>
<evidence type="ECO:0000256" key="5">
    <source>
        <dbReference type="ARBA" id="ARBA00022801"/>
    </source>
</evidence>
<evidence type="ECO:0000313" key="10">
    <source>
        <dbReference type="Proteomes" id="UP001225316"/>
    </source>
</evidence>
<evidence type="ECO:0000256" key="2">
    <source>
        <dbReference type="ARBA" id="ARBA00001271"/>
    </source>
</evidence>
<keyword evidence="10" id="KW-1185">Reference proteome</keyword>
<dbReference type="InterPro" id="IPR011050">
    <property type="entry name" value="Pectin_lyase_fold/virulence"/>
</dbReference>
<keyword evidence="4" id="KW-0677">Repeat</keyword>
<keyword evidence="5" id="KW-0378">Hydrolase</keyword>
<dbReference type="Pfam" id="PF23763">
    <property type="entry name" value="Beta-barrel_GLAA-B_I"/>
    <property type="match status" value="1"/>
</dbReference>